<name>A0A804IN23_MUSAM</name>
<accession>A0A804IN23</accession>
<dbReference type="Proteomes" id="UP000012960">
    <property type="component" value="Unplaced"/>
</dbReference>
<dbReference type="PANTHER" id="PTHR46524">
    <property type="entry name" value="CW-TYPE ZINC FINGER"/>
    <property type="match status" value="1"/>
</dbReference>
<proteinExistence type="predicted"/>
<evidence type="ECO:0000313" key="3">
    <source>
        <dbReference type="EnsemblPlants" id="Ma04_p10000.1"/>
    </source>
</evidence>
<evidence type="ECO:0000313" key="4">
    <source>
        <dbReference type="Proteomes" id="UP000012960"/>
    </source>
</evidence>
<protein>
    <submittedName>
        <fullName evidence="2">(wild Malaysian banana) hypothetical protein</fullName>
    </submittedName>
</protein>
<dbReference type="AlphaFoldDB" id="A0A804IN23"/>
<reference evidence="3" key="2">
    <citation type="submission" date="2021-05" db="UniProtKB">
        <authorList>
            <consortium name="EnsemblPlants"/>
        </authorList>
    </citation>
    <scope>IDENTIFICATION</scope>
    <source>
        <strain evidence="3">subsp. malaccensis</strain>
    </source>
</reference>
<feature type="domain" description="CWZF3/5/7 THD" evidence="1">
    <location>
        <begin position="15"/>
        <end position="113"/>
    </location>
</feature>
<evidence type="ECO:0000259" key="1">
    <source>
        <dbReference type="Pfam" id="PF24756"/>
    </source>
</evidence>
<dbReference type="Gramene" id="Ma04_t10000.1">
    <property type="protein sequence ID" value="Ma04_p10000.1"/>
    <property type="gene ID" value="Ma04_g10000"/>
</dbReference>
<dbReference type="InterPro" id="IPR056406">
    <property type="entry name" value="THD_CWZF3/5/7"/>
</dbReference>
<dbReference type="PANTHER" id="PTHR46524:SF7">
    <property type="entry name" value="CW-TYPE ZINC FINGER"/>
    <property type="match status" value="1"/>
</dbReference>
<dbReference type="EMBL" id="HG996469">
    <property type="protein sequence ID" value="CAG1841726.1"/>
    <property type="molecule type" value="Genomic_DNA"/>
</dbReference>
<organism evidence="3 4">
    <name type="scientific">Musa acuminata subsp. malaccensis</name>
    <name type="common">Wild banana</name>
    <name type="synonym">Musa malaccensis</name>
    <dbReference type="NCBI Taxonomy" id="214687"/>
    <lineage>
        <taxon>Eukaryota</taxon>
        <taxon>Viridiplantae</taxon>
        <taxon>Streptophyta</taxon>
        <taxon>Embryophyta</taxon>
        <taxon>Tracheophyta</taxon>
        <taxon>Spermatophyta</taxon>
        <taxon>Magnoliopsida</taxon>
        <taxon>Liliopsida</taxon>
        <taxon>Zingiberales</taxon>
        <taxon>Musaceae</taxon>
        <taxon>Musa</taxon>
    </lineage>
</organism>
<dbReference type="InterPro" id="IPR055300">
    <property type="entry name" value="CWZF3/5/7"/>
</dbReference>
<reference evidence="2" key="1">
    <citation type="submission" date="2021-03" db="EMBL/GenBank/DDBJ databases">
        <authorList>
            <consortium name="Genoscope - CEA"/>
            <person name="William W."/>
        </authorList>
    </citation>
    <scope>NUCLEOTIDE SEQUENCE</scope>
    <source>
        <strain evidence="2">Doubled-haploid Pahang</strain>
    </source>
</reference>
<dbReference type="EnsemblPlants" id="Ma04_t10000.1">
    <property type="protein sequence ID" value="Ma04_p10000.1"/>
    <property type="gene ID" value="Ma04_g10000"/>
</dbReference>
<evidence type="ECO:0000313" key="2">
    <source>
        <dbReference type="EMBL" id="CAG1841726.1"/>
    </source>
</evidence>
<gene>
    <name evidence="2" type="ORF">GSMUA_115210.1</name>
</gene>
<keyword evidence="4" id="KW-1185">Reference proteome</keyword>
<sequence>MENCEERISRHLHVQKKDGDQDEITEIHIDAALELLSEACSLESCTSDNISETKNILDIYTDAVRLFKHYAEASEKKAKMKVAALGYKCVEVTHFRILMFRSNLPSGDRYGTQNMKRQLDVDAEKNQMTVAEVHQLLDVAEHVDAAMGASSRYRRAFDSAAKGNSSCAEELRSMKEAIEFSYYDLDGFIRLVSADGDAAEHAEAAMDATSKCHRALESAAKDNSSSAEGFRSMTEAIEFSYYDVQGFVRLLRLALKNCTA</sequence>
<dbReference type="Pfam" id="PF24756">
    <property type="entry name" value="THD_CWZF3-5-7"/>
    <property type="match status" value="1"/>
</dbReference>
<dbReference type="InParanoid" id="A0A804IN23"/>